<proteinExistence type="predicted"/>
<protein>
    <submittedName>
        <fullName evidence="1">Uncharacterized protein</fullName>
    </submittedName>
</protein>
<dbReference type="AlphaFoldDB" id="A0AAD3RWG1"/>
<evidence type="ECO:0000313" key="1">
    <source>
        <dbReference type="EMBL" id="GMG98595.1"/>
    </source>
</evidence>
<reference evidence="1" key="1">
    <citation type="submission" date="2023-05" db="EMBL/GenBank/DDBJ databases">
        <title>Nepenthes gracilis genome sequencing.</title>
        <authorList>
            <person name="Fukushima K."/>
        </authorList>
    </citation>
    <scope>NUCLEOTIDE SEQUENCE</scope>
    <source>
        <strain evidence="1">SING2019-196</strain>
    </source>
</reference>
<keyword evidence="2" id="KW-1185">Reference proteome</keyword>
<comment type="caution">
    <text evidence="1">The sequence shown here is derived from an EMBL/GenBank/DDBJ whole genome shotgun (WGS) entry which is preliminary data.</text>
</comment>
<evidence type="ECO:0000313" key="2">
    <source>
        <dbReference type="Proteomes" id="UP001279734"/>
    </source>
</evidence>
<dbReference type="EMBL" id="BSYO01000001">
    <property type="protein sequence ID" value="GMG98595.1"/>
    <property type="molecule type" value="Genomic_DNA"/>
</dbReference>
<name>A0AAD3RWG1_NEPGR</name>
<accession>A0AAD3RWG1</accession>
<sequence>MKPVILILRMLCTKVTKILAKLQNAFTYHTVPEKIRDARFDLTELSTQNRCGIEFRSPEVLRLRIELHSQFSGNSSKSKSLSRTLLWLPVDNSRSHHSQQQLFEVPLKKPLIVARPVELGVPLSAPE</sequence>
<organism evidence="1 2">
    <name type="scientific">Nepenthes gracilis</name>
    <name type="common">Slender pitcher plant</name>
    <dbReference type="NCBI Taxonomy" id="150966"/>
    <lineage>
        <taxon>Eukaryota</taxon>
        <taxon>Viridiplantae</taxon>
        <taxon>Streptophyta</taxon>
        <taxon>Embryophyta</taxon>
        <taxon>Tracheophyta</taxon>
        <taxon>Spermatophyta</taxon>
        <taxon>Magnoliopsida</taxon>
        <taxon>eudicotyledons</taxon>
        <taxon>Gunneridae</taxon>
        <taxon>Pentapetalae</taxon>
        <taxon>Caryophyllales</taxon>
        <taxon>Nepenthaceae</taxon>
        <taxon>Nepenthes</taxon>
    </lineage>
</organism>
<dbReference type="Proteomes" id="UP001279734">
    <property type="component" value="Unassembled WGS sequence"/>
</dbReference>
<gene>
    <name evidence="1" type="ORF">Nepgr_000435</name>
</gene>